<dbReference type="PANTHER" id="PTHR23048:SF0">
    <property type="entry name" value="CALMODULIN LIKE 3"/>
    <property type="match status" value="1"/>
</dbReference>
<dbReference type="EMBL" id="CAJNOL010000001">
    <property type="protein sequence ID" value="CAF0724340.1"/>
    <property type="molecule type" value="Genomic_DNA"/>
</dbReference>
<dbReference type="FunFam" id="1.10.238.10:FF:000178">
    <property type="entry name" value="Calmodulin-2 A"/>
    <property type="match status" value="1"/>
</dbReference>
<feature type="domain" description="EF-hand" evidence="3">
    <location>
        <begin position="76"/>
        <end position="111"/>
    </location>
</feature>
<sequence>MTTHDIQELKLLFSLFDTDHDGRITQDEIKRLVETVSGYSWTEEQLAAFMKIADIDTSGDITMEEFTVMMNKYVPTSTLGLRDLFNTFDLNDDGFVDKQEFEQVIKEKGKQLNQDQIEIFNKIFQKDKNSKVTYEQFIDGAMEAYKNIKFN</sequence>
<dbReference type="Pfam" id="PF13499">
    <property type="entry name" value="EF-hand_7"/>
    <property type="match status" value="2"/>
</dbReference>
<evidence type="ECO:0000313" key="5">
    <source>
        <dbReference type="EMBL" id="CAF0756758.1"/>
    </source>
</evidence>
<dbReference type="EMBL" id="CAJNOT010000002">
    <property type="protein sequence ID" value="CAF0756758.1"/>
    <property type="molecule type" value="Genomic_DNA"/>
</dbReference>
<dbReference type="AlphaFoldDB" id="A0A813MQ33"/>
<dbReference type="Proteomes" id="UP000663864">
    <property type="component" value="Unassembled WGS sequence"/>
</dbReference>
<feature type="domain" description="EF-hand" evidence="3">
    <location>
        <begin position="4"/>
        <end position="39"/>
    </location>
</feature>
<evidence type="ECO:0000313" key="6">
    <source>
        <dbReference type="Proteomes" id="UP000663870"/>
    </source>
</evidence>
<reference evidence="4" key="1">
    <citation type="submission" date="2021-02" db="EMBL/GenBank/DDBJ databases">
        <authorList>
            <person name="Nowell W R."/>
        </authorList>
    </citation>
    <scope>NUCLEOTIDE SEQUENCE</scope>
</reference>
<keyword evidence="2" id="KW-0106">Calcium</keyword>
<dbReference type="CDD" id="cd00051">
    <property type="entry name" value="EFh"/>
    <property type="match status" value="1"/>
</dbReference>
<gene>
    <name evidence="4" type="ORF">JXQ802_LOCUS9</name>
    <name evidence="5" type="ORF">ZHD862_LOCUS112</name>
</gene>
<comment type="caution">
    <text evidence="4">The sequence shown here is derived from an EMBL/GenBank/DDBJ whole genome shotgun (WGS) entry which is preliminary data.</text>
</comment>
<accession>A0A813MQ33</accession>
<dbReference type="InterPro" id="IPR050230">
    <property type="entry name" value="CALM/Myosin/TropC-like"/>
</dbReference>
<proteinExistence type="predicted"/>
<evidence type="ECO:0000259" key="3">
    <source>
        <dbReference type="PROSITE" id="PS50222"/>
    </source>
</evidence>
<dbReference type="PROSITE" id="PS00018">
    <property type="entry name" value="EF_HAND_1"/>
    <property type="match status" value="2"/>
</dbReference>
<dbReference type="Gene3D" id="1.10.238.10">
    <property type="entry name" value="EF-hand"/>
    <property type="match status" value="2"/>
</dbReference>
<dbReference type="SMART" id="SM00054">
    <property type="entry name" value="EFh"/>
    <property type="match status" value="3"/>
</dbReference>
<dbReference type="InterPro" id="IPR002048">
    <property type="entry name" value="EF_hand_dom"/>
</dbReference>
<organism evidence="4 6">
    <name type="scientific">Rotaria sordida</name>
    <dbReference type="NCBI Taxonomy" id="392033"/>
    <lineage>
        <taxon>Eukaryota</taxon>
        <taxon>Metazoa</taxon>
        <taxon>Spiralia</taxon>
        <taxon>Gnathifera</taxon>
        <taxon>Rotifera</taxon>
        <taxon>Eurotatoria</taxon>
        <taxon>Bdelloidea</taxon>
        <taxon>Philodinida</taxon>
        <taxon>Philodinidae</taxon>
        <taxon>Rotaria</taxon>
    </lineage>
</organism>
<dbReference type="PANTHER" id="PTHR23048">
    <property type="entry name" value="MYOSIN LIGHT CHAIN 1, 3"/>
    <property type="match status" value="1"/>
</dbReference>
<protein>
    <recommendedName>
        <fullName evidence="3">EF-hand domain-containing protein</fullName>
    </recommendedName>
</protein>
<dbReference type="PROSITE" id="PS50222">
    <property type="entry name" value="EF_HAND_2"/>
    <property type="match status" value="2"/>
</dbReference>
<dbReference type="SUPFAM" id="SSF47473">
    <property type="entry name" value="EF-hand"/>
    <property type="match status" value="1"/>
</dbReference>
<keyword evidence="6" id="KW-1185">Reference proteome</keyword>
<dbReference type="InterPro" id="IPR018247">
    <property type="entry name" value="EF_Hand_1_Ca_BS"/>
</dbReference>
<dbReference type="Proteomes" id="UP000663870">
    <property type="component" value="Unassembled WGS sequence"/>
</dbReference>
<dbReference type="InterPro" id="IPR011992">
    <property type="entry name" value="EF-hand-dom_pair"/>
</dbReference>
<dbReference type="GO" id="GO:0016460">
    <property type="term" value="C:myosin II complex"/>
    <property type="evidence" value="ECO:0007669"/>
    <property type="project" value="TreeGrafter"/>
</dbReference>
<evidence type="ECO:0000256" key="2">
    <source>
        <dbReference type="ARBA" id="ARBA00022837"/>
    </source>
</evidence>
<dbReference type="GO" id="GO:0005509">
    <property type="term" value="F:calcium ion binding"/>
    <property type="evidence" value="ECO:0007669"/>
    <property type="project" value="InterPro"/>
</dbReference>
<name>A0A813MQ33_9BILA</name>
<evidence type="ECO:0000313" key="4">
    <source>
        <dbReference type="EMBL" id="CAF0724340.1"/>
    </source>
</evidence>
<keyword evidence="1" id="KW-0677">Repeat</keyword>
<evidence type="ECO:0000256" key="1">
    <source>
        <dbReference type="ARBA" id="ARBA00022737"/>
    </source>
</evidence>